<protein>
    <submittedName>
        <fullName evidence="2">ABC-2 family transporter protein</fullName>
    </submittedName>
</protein>
<dbReference type="AlphaFoldDB" id="A0AAE3GEK6"/>
<keyword evidence="3" id="KW-1185">Reference proteome</keyword>
<dbReference type="EMBL" id="JAMTCK010000006">
    <property type="protein sequence ID" value="MCP2165882.1"/>
    <property type="molecule type" value="Genomic_DNA"/>
</dbReference>
<proteinExistence type="predicted"/>
<accession>A0AAE3GEK6</accession>
<dbReference type="Proteomes" id="UP001206128">
    <property type="component" value="Unassembled WGS sequence"/>
</dbReference>
<feature type="transmembrane region" description="Helical" evidence="1">
    <location>
        <begin position="115"/>
        <end position="137"/>
    </location>
</feature>
<name>A0AAE3GEK6_9PSEU</name>
<evidence type="ECO:0000256" key="1">
    <source>
        <dbReference type="SAM" id="Phobius"/>
    </source>
</evidence>
<evidence type="ECO:0000313" key="2">
    <source>
        <dbReference type="EMBL" id="MCP2165882.1"/>
    </source>
</evidence>
<keyword evidence="1" id="KW-0812">Transmembrane</keyword>
<organism evidence="2 3">
    <name type="scientific">Goodfellowiella coeruleoviolacea</name>
    <dbReference type="NCBI Taxonomy" id="334858"/>
    <lineage>
        <taxon>Bacteria</taxon>
        <taxon>Bacillati</taxon>
        <taxon>Actinomycetota</taxon>
        <taxon>Actinomycetes</taxon>
        <taxon>Pseudonocardiales</taxon>
        <taxon>Pseudonocardiaceae</taxon>
        <taxon>Goodfellowiella</taxon>
    </lineage>
</organism>
<feature type="transmembrane region" description="Helical" evidence="1">
    <location>
        <begin position="157"/>
        <end position="175"/>
    </location>
</feature>
<feature type="transmembrane region" description="Helical" evidence="1">
    <location>
        <begin position="66"/>
        <end position="88"/>
    </location>
</feature>
<evidence type="ECO:0000313" key="3">
    <source>
        <dbReference type="Proteomes" id="UP001206128"/>
    </source>
</evidence>
<feature type="transmembrane region" description="Helical" evidence="1">
    <location>
        <begin position="283"/>
        <end position="308"/>
    </location>
</feature>
<comment type="caution">
    <text evidence="2">The sequence shown here is derived from an EMBL/GenBank/DDBJ whole genome shotgun (WGS) entry which is preliminary data.</text>
</comment>
<keyword evidence="1" id="KW-1133">Transmembrane helix</keyword>
<sequence>MFWMTWRQHRLTLASLAVVFLGLAGGYLLSGAAMRGSLSLEAVQKCFVGTPLTCPEWAGVISTDRNLRQTLLPVLPALVGVFLGAPLVSRELEQRTFRYAWTQAITPRHWLTSKVLLLGSAVTLLGAVFAAVYRWWFTPATTGAVTLYDWFDVFDQGVLSFPSACLFAFALGVLAGTLTRRVVLGMGSALVGFLAVFLPLAIWVRPNYLPTLRVDADSYYSQSGGWATDFVYLDRDGNEFGMWEALSRAGVTSTTSFGSEQEELLARAGFREMVDYHPGDRFWVFQLIEAGIFVALAAGCVALTFWLVRRRSV</sequence>
<reference evidence="2" key="1">
    <citation type="submission" date="2022-06" db="EMBL/GenBank/DDBJ databases">
        <title>Genomic Encyclopedia of Archaeal and Bacterial Type Strains, Phase II (KMG-II): from individual species to whole genera.</title>
        <authorList>
            <person name="Goeker M."/>
        </authorList>
    </citation>
    <scope>NUCLEOTIDE SEQUENCE</scope>
    <source>
        <strain evidence="2">DSM 43935</strain>
    </source>
</reference>
<gene>
    <name evidence="2" type="ORF">LX83_002741</name>
</gene>
<feature type="transmembrane region" description="Helical" evidence="1">
    <location>
        <begin position="182"/>
        <end position="204"/>
    </location>
</feature>
<keyword evidence="1" id="KW-0472">Membrane</keyword>